<dbReference type="AlphaFoldDB" id="A0A9Q0EXX0"/>
<protein>
    <submittedName>
        <fullName evidence="2">Uncharacterized protein</fullName>
    </submittedName>
</protein>
<gene>
    <name evidence="2" type="ORF">NHX12_018219</name>
</gene>
<reference evidence="2" key="1">
    <citation type="submission" date="2022-07" db="EMBL/GenBank/DDBJ databases">
        <title>Chromosome-level genome of Muraenolepis orangiensis.</title>
        <authorList>
            <person name="Kim J."/>
        </authorList>
    </citation>
    <scope>NUCLEOTIDE SEQUENCE</scope>
    <source>
        <strain evidence="2">KU_S4_2022</strain>
        <tissue evidence="2">Muscle</tissue>
    </source>
</reference>
<accession>A0A9Q0EXX0</accession>
<evidence type="ECO:0000313" key="3">
    <source>
        <dbReference type="Proteomes" id="UP001148018"/>
    </source>
</evidence>
<keyword evidence="3" id="KW-1185">Reference proteome</keyword>
<dbReference type="EMBL" id="JANIIK010000034">
    <property type="protein sequence ID" value="KAJ3614648.1"/>
    <property type="molecule type" value="Genomic_DNA"/>
</dbReference>
<evidence type="ECO:0000313" key="2">
    <source>
        <dbReference type="EMBL" id="KAJ3614648.1"/>
    </source>
</evidence>
<dbReference type="Proteomes" id="UP001148018">
    <property type="component" value="Unassembled WGS sequence"/>
</dbReference>
<proteinExistence type="predicted"/>
<sequence length="75" mass="8522">MRFRIGSWWADADVSPAVDEDGRGQTDTTTLPRSLDTKPVTALTDYKEVQSCEDLWFIRRRGRPGRGQNKALILV</sequence>
<feature type="region of interest" description="Disordered" evidence="1">
    <location>
        <begin position="15"/>
        <end position="34"/>
    </location>
</feature>
<name>A0A9Q0EXX0_9TELE</name>
<organism evidence="2 3">
    <name type="scientific">Muraenolepis orangiensis</name>
    <name type="common">Patagonian moray cod</name>
    <dbReference type="NCBI Taxonomy" id="630683"/>
    <lineage>
        <taxon>Eukaryota</taxon>
        <taxon>Metazoa</taxon>
        <taxon>Chordata</taxon>
        <taxon>Craniata</taxon>
        <taxon>Vertebrata</taxon>
        <taxon>Euteleostomi</taxon>
        <taxon>Actinopterygii</taxon>
        <taxon>Neopterygii</taxon>
        <taxon>Teleostei</taxon>
        <taxon>Neoteleostei</taxon>
        <taxon>Acanthomorphata</taxon>
        <taxon>Zeiogadaria</taxon>
        <taxon>Gadariae</taxon>
        <taxon>Gadiformes</taxon>
        <taxon>Muraenolepidoidei</taxon>
        <taxon>Muraenolepididae</taxon>
        <taxon>Muraenolepis</taxon>
    </lineage>
</organism>
<comment type="caution">
    <text evidence="2">The sequence shown here is derived from an EMBL/GenBank/DDBJ whole genome shotgun (WGS) entry which is preliminary data.</text>
</comment>
<evidence type="ECO:0000256" key="1">
    <source>
        <dbReference type="SAM" id="MobiDB-lite"/>
    </source>
</evidence>